<name>A0A1I5NB65_9HYPH</name>
<reference evidence="3 4" key="1">
    <citation type="submission" date="2016-10" db="EMBL/GenBank/DDBJ databases">
        <authorList>
            <person name="de Groot N.N."/>
        </authorList>
    </citation>
    <scope>NUCLEOTIDE SEQUENCE [LARGE SCALE GENOMIC DNA]</scope>
    <source>
        <strain evidence="3 4">CGMCC 1.9157</strain>
    </source>
</reference>
<accession>A0A1I5NB65</accession>
<evidence type="ECO:0000313" key="3">
    <source>
        <dbReference type="EMBL" id="SFP18994.1"/>
    </source>
</evidence>
<dbReference type="SUPFAM" id="SSF47598">
    <property type="entry name" value="Ribbon-helix-helix"/>
    <property type="match status" value="1"/>
</dbReference>
<keyword evidence="4" id="KW-1185">Reference proteome</keyword>
<dbReference type="PANTHER" id="PTHR35401:SF2">
    <property type="entry name" value="ABC-TYPE TRANSPORT SYSTEM"/>
    <property type="match status" value="1"/>
</dbReference>
<evidence type="ECO:0000313" key="4">
    <source>
        <dbReference type="Proteomes" id="UP000199236"/>
    </source>
</evidence>
<dbReference type="InterPro" id="IPR014795">
    <property type="entry name" value="TacA_1-like"/>
</dbReference>
<dbReference type="PANTHER" id="PTHR35401">
    <property type="entry name" value="COPG FAMILY HELIX-TURN-HELIX PROTEIN-RELATED-RELATED"/>
    <property type="match status" value="1"/>
</dbReference>
<comment type="similarity">
    <text evidence="2">Belongs to the TacA antitoxin family.</text>
</comment>
<organism evidence="3 4">
    <name type="scientific">Cohaesibacter marisflavi</name>
    <dbReference type="NCBI Taxonomy" id="655353"/>
    <lineage>
        <taxon>Bacteria</taxon>
        <taxon>Pseudomonadati</taxon>
        <taxon>Pseudomonadota</taxon>
        <taxon>Alphaproteobacteria</taxon>
        <taxon>Hyphomicrobiales</taxon>
        <taxon>Cohaesibacteraceae</taxon>
    </lineage>
</organism>
<dbReference type="RefSeq" id="WP_090075724.1">
    <property type="nucleotide sequence ID" value="NZ_FOVR01000028.1"/>
</dbReference>
<protein>
    <submittedName>
        <fullName evidence="3">Uncharacterized conserved protein, DUF1778 family</fullName>
    </submittedName>
</protein>
<proteinExistence type="inferred from homology"/>
<dbReference type="OrthoDB" id="6505495at2"/>
<dbReference type="AlphaFoldDB" id="A0A1I5NB65"/>
<dbReference type="InterPro" id="IPR010985">
    <property type="entry name" value="Ribbon_hlx_hlx"/>
</dbReference>
<gene>
    <name evidence="3" type="ORF">SAMN04488056_1288</name>
</gene>
<dbReference type="GO" id="GO:0006355">
    <property type="term" value="P:regulation of DNA-templated transcription"/>
    <property type="evidence" value="ECO:0007669"/>
    <property type="project" value="InterPro"/>
</dbReference>
<evidence type="ECO:0000256" key="2">
    <source>
        <dbReference type="ARBA" id="ARBA00049988"/>
    </source>
</evidence>
<dbReference type="Gene3D" id="1.20.5.780">
    <property type="entry name" value="Single helix bin"/>
    <property type="match status" value="1"/>
</dbReference>
<dbReference type="Pfam" id="PF08681">
    <property type="entry name" value="TacA1"/>
    <property type="match status" value="1"/>
</dbReference>
<dbReference type="EMBL" id="FOVR01000028">
    <property type="protein sequence ID" value="SFP18994.1"/>
    <property type="molecule type" value="Genomic_DNA"/>
</dbReference>
<dbReference type="Proteomes" id="UP000199236">
    <property type="component" value="Unassembled WGS sequence"/>
</dbReference>
<sequence length="96" mass="11080">MSTNVAKDDTLKFRMDAATAELMERARAYVNLDKSKFVRHCIREKAEAILAEHEKTVFTQDDWLTFFDMIDNPPAPTERMKKAAEKYKEITASHAV</sequence>
<evidence type="ECO:0000256" key="1">
    <source>
        <dbReference type="ARBA" id="ARBA00022649"/>
    </source>
</evidence>
<keyword evidence="1" id="KW-1277">Toxin-antitoxin system</keyword>
<dbReference type="STRING" id="655353.SAMN04488056_1288"/>